<evidence type="ECO:0000256" key="4">
    <source>
        <dbReference type="ARBA" id="ARBA00023033"/>
    </source>
</evidence>
<keyword evidence="1" id="KW-0285">Flavoprotein</keyword>
<dbReference type="SUPFAM" id="SSF51679">
    <property type="entry name" value="Bacterial luciferase-like"/>
    <property type="match status" value="1"/>
</dbReference>
<reference evidence="8 9" key="1">
    <citation type="submission" date="2018-05" db="EMBL/GenBank/DDBJ databases">
        <title>Amnibacterium sp. M8JJ-5, whole genome shotgun sequence.</title>
        <authorList>
            <person name="Tuo L."/>
        </authorList>
    </citation>
    <scope>NUCLEOTIDE SEQUENCE [LARGE SCALE GENOMIC DNA]</scope>
    <source>
        <strain evidence="8 9">M8JJ-5</strain>
    </source>
</reference>
<evidence type="ECO:0000259" key="7">
    <source>
        <dbReference type="Pfam" id="PF00296"/>
    </source>
</evidence>
<evidence type="ECO:0000256" key="2">
    <source>
        <dbReference type="ARBA" id="ARBA00022643"/>
    </source>
</evidence>
<comment type="caution">
    <text evidence="8">The sequence shown here is derived from an EMBL/GenBank/DDBJ whole genome shotgun (WGS) entry which is preliminary data.</text>
</comment>
<dbReference type="NCBIfam" id="TIGR03860">
    <property type="entry name" value="FMN_nitrolo"/>
    <property type="match status" value="1"/>
</dbReference>
<dbReference type="PANTHER" id="PTHR30011">
    <property type="entry name" value="ALKANESULFONATE MONOOXYGENASE-RELATED"/>
    <property type="match status" value="1"/>
</dbReference>
<gene>
    <name evidence="8" type="ORF">DDQ50_04820</name>
</gene>
<keyword evidence="9" id="KW-1185">Reference proteome</keyword>
<dbReference type="InterPro" id="IPR036661">
    <property type="entry name" value="Luciferase-like_sf"/>
</dbReference>
<dbReference type="Proteomes" id="UP000244893">
    <property type="component" value="Unassembled WGS sequence"/>
</dbReference>
<dbReference type="Pfam" id="PF00296">
    <property type="entry name" value="Bac_luciferase"/>
    <property type="match status" value="1"/>
</dbReference>
<name>A0A2V1HTA3_9MICO</name>
<proteinExistence type="inferred from homology"/>
<dbReference type="GO" id="GO:0004497">
    <property type="term" value="F:monooxygenase activity"/>
    <property type="evidence" value="ECO:0007669"/>
    <property type="project" value="UniProtKB-KW"/>
</dbReference>
<keyword evidence="3" id="KW-0560">Oxidoreductase</keyword>
<dbReference type="PANTHER" id="PTHR30011:SF16">
    <property type="entry name" value="C2H2 FINGER DOMAIN TRANSCRIPTION FACTOR (EUROFUNG)-RELATED"/>
    <property type="match status" value="1"/>
</dbReference>
<dbReference type="Gene3D" id="3.20.20.30">
    <property type="entry name" value="Luciferase-like domain"/>
    <property type="match status" value="1"/>
</dbReference>
<dbReference type="GO" id="GO:0016705">
    <property type="term" value="F:oxidoreductase activity, acting on paired donors, with incorporation or reduction of molecular oxygen"/>
    <property type="evidence" value="ECO:0007669"/>
    <property type="project" value="InterPro"/>
</dbReference>
<dbReference type="OrthoDB" id="3265338at2"/>
<dbReference type="InterPro" id="IPR051260">
    <property type="entry name" value="Diverse_substr_monoxygenases"/>
</dbReference>
<dbReference type="EMBL" id="QEOP01000001">
    <property type="protein sequence ID" value="PVZ95798.1"/>
    <property type="molecule type" value="Genomic_DNA"/>
</dbReference>
<dbReference type="AlphaFoldDB" id="A0A2V1HTA3"/>
<feature type="region of interest" description="Disordered" evidence="6">
    <location>
        <begin position="37"/>
        <end position="56"/>
    </location>
</feature>
<keyword evidence="2" id="KW-0288">FMN</keyword>
<dbReference type="InterPro" id="IPR011251">
    <property type="entry name" value="Luciferase-like_dom"/>
</dbReference>
<feature type="compositionally biased region" description="Polar residues" evidence="6">
    <location>
        <begin position="1"/>
        <end position="26"/>
    </location>
</feature>
<sequence length="538" mass="58658">MSSTSTASRASCGTSTTPRSQASPATDSWWRECRPAPARSTRTHWPPGSPRHPVDGEACFRPSITARGDRVAPHTRGPNMTRIILGAFEINGLNLTSQGLWAHPEQNTFRYTSLGYWTELAQILDEGGFDFLFFADSYGYPSTDGRTPDVAFEQATEIPKNDPMLLVPALAAATQRLSFAVTTSTTYEAPFANARRFATLDHLTNGRIAWNVVTTTSTVVRDLFGHDRFIPHDERYAIAEEYLQVSYELLEGSWEDDAVRADKAARVYADPSKVHKVEHHGTYFDVEGYFNSEPSSQRTPVIFQAGASSAGLAFAARNAEVVFLQGKDADSLTKQVVQVKQKAVDAGRDPDGIKTVVGLSAVVGESVEDAQSKLDDYLSYIDEDAVRVYFAQMTGIDLAALAPETEVSSLSTEQSRTQVARYNGKTAAEAFADFARRGMREFILLGTGEQIAQQMIDLAEATGVDGFNYTPFVSPASYVEFIEHVVPVLRKRGALAPQGDPTTFRDRLFGSSRLPADHPAAAHRRGVGVPVVASSAAP</sequence>
<organism evidence="8 9">
    <name type="scientific">Amnibacterium flavum</name>
    <dbReference type="NCBI Taxonomy" id="2173173"/>
    <lineage>
        <taxon>Bacteria</taxon>
        <taxon>Bacillati</taxon>
        <taxon>Actinomycetota</taxon>
        <taxon>Actinomycetes</taxon>
        <taxon>Micrococcales</taxon>
        <taxon>Microbacteriaceae</taxon>
        <taxon>Amnibacterium</taxon>
    </lineage>
</organism>
<keyword evidence="4" id="KW-0503">Monooxygenase</keyword>
<evidence type="ECO:0000256" key="3">
    <source>
        <dbReference type="ARBA" id="ARBA00023002"/>
    </source>
</evidence>
<comment type="similarity">
    <text evidence="5">Belongs to the NtaA/SnaA/DszA monooxygenase family.</text>
</comment>
<feature type="domain" description="Luciferase-like" evidence="7">
    <location>
        <begin position="102"/>
        <end position="465"/>
    </location>
</feature>
<dbReference type="InterPro" id="IPR016215">
    <property type="entry name" value="NTA_MOA"/>
</dbReference>
<evidence type="ECO:0000256" key="6">
    <source>
        <dbReference type="SAM" id="MobiDB-lite"/>
    </source>
</evidence>
<evidence type="ECO:0000313" key="8">
    <source>
        <dbReference type="EMBL" id="PVZ95798.1"/>
    </source>
</evidence>
<evidence type="ECO:0000256" key="1">
    <source>
        <dbReference type="ARBA" id="ARBA00022630"/>
    </source>
</evidence>
<evidence type="ECO:0000313" key="9">
    <source>
        <dbReference type="Proteomes" id="UP000244893"/>
    </source>
</evidence>
<accession>A0A2V1HTA3</accession>
<evidence type="ECO:0000256" key="5">
    <source>
        <dbReference type="ARBA" id="ARBA00033748"/>
    </source>
</evidence>
<protein>
    <submittedName>
        <fullName evidence="8">N5,N10-methylene tetrahydromethanopterin reductase</fullName>
    </submittedName>
</protein>
<feature type="region of interest" description="Disordered" evidence="6">
    <location>
        <begin position="1"/>
        <end position="32"/>
    </location>
</feature>